<evidence type="ECO:0000313" key="4">
    <source>
        <dbReference type="Proteomes" id="UP000180246"/>
    </source>
</evidence>
<dbReference type="AlphaFoldDB" id="A0A1S2NFB9"/>
<keyword evidence="1 3" id="KW-0808">Transferase</keyword>
<dbReference type="PROSITE" id="PS51186">
    <property type="entry name" value="GNAT"/>
    <property type="match status" value="1"/>
</dbReference>
<sequence>MSLPLLRIVPLEPERLAQLFQYLDDQLQENGRGGMPLFQPLSRLQSRVPPEKAAAFAASFSVPFGQPGWRHMWIALDTLGAIAGHVDLRARSDPASIHRALLGMGVQRDYRRFGLGRQLVETALAWAAATPPLEWVDLDVLSVNLPARRLYERAGFVVTGEVPDLYRIDGESHGSVMMSRRVR</sequence>
<gene>
    <name evidence="3" type="ORF">LO55_1526</name>
</gene>
<protein>
    <submittedName>
        <fullName evidence="3">Acetyltransferase family protein</fullName>
    </submittedName>
</protein>
<accession>A0A1S2NFB9</accession>
<dbReference type="InterPro" id="IPR050769">
    <property type="entry name" value="NAT_camello-type"/>
</dbReference>
<dbReference type="Gene3D" id="3.40.630.30">
    <property type="match status" value="1"/>
</dbReference>
<dbReference type="Proteomes" id="UP000180246">
    <property type="component" value="Unassembled WGS sequence"/>
</dbReference>
<evidence type="ECO:0000256" key="1">
    <source>
        <dbReference type="ARBA" id="ARBA00022679"/>
    </source>
</evidence>
<evidence type="ECO:0000313" key="3">
    <source>
        <dbReference type="EMBL" id="OIJ43767.1"/>
    </source>
</evidence>
<dbReference type="RefSeq" id="WP_083415228.1">
    <property type="nucleotide sequence ID" value="NZ_JRYB01000001.1"/>
</dbReference>
<dbReference type="InterPro" id="IPR000182">
    <property type="entry name" value="GNAT_dom"/>
</dbReference>
<dbReference type="Pfam" id="PF00583">
    <property type="entry name" value="Acetyltransf_1"/>
    <property type="match status" value="1"/>
</dbReference>
<name>A0A1S2NFB9_9BURK</name>
<dbReference type="SUPFAM" id="SSF55729">
    <property type="entry name" value="Acyl-CoA N-acyltransferases (Nat)"/>
    <property type="match status" value="1"/>
</dbReference>
<reference evidence="3 4" key="1">
    <citation type="submission" date="2014-10" db="EMBL/GenBank/DDBJ databases">
        <authorList>
            <person name="Seo M.-J."/>
            <person name="Seok Y.J."/>
            <person name="Cha I.-T."/>
        </authorList>
    </citation>
    <scope>NUCLEOTIDE SEQUENCE [LARGE SCALE GENOMIC DNA]</scope>
    <source>
        <strain evidence="3 4">NEU</strain>
    </source>
</reference>
<dbReference type="CDD" id="cd04301">
    <property type="entry name" value="NAT_SF"/>
    <property type="match status" value="1"/>
</dbReference>
<dbReference type="PANTHER" id="PTHR13947">
    <property type="entry name" value="GNAT FAMILY N-ACETYLTRANSFERASE"/>
    <property type="match status" value="1"/>
</dbReference>
<organism evidence="3 4">
    <name type="scientific">Massilia timonae</name>
    <dbReference type="NCBI Taxonomy" id="47229"/>
    <lineage>
        <taxon>Bacteria</taxon>
        <taxon>Pseudomonadati</taxon>
        <taxon>Pseudomonadota</taxon>
        <taxon>Betaproteobacteria</taxon>
        <taxon>Burkholderiales</taxon>
        <taxon>Oxalobacteraceae</taxon>
        <taxon>Telluria group</taxon>
        <taxon>Massilia</taxon>
    </lineage>
</organism>
<dbReference type="EMBL" id="JRYB01000001">
    <property type="protein sequence ID" value="OIJ43767.1"/>
    <property type="molecule type" value="Genomic_DNA"/>
</dbReference>
<feature type="domain" description="N-acetyltransferase" evidence="2">
    <location>
        <begin position="6"/>
        <end position="183"/>
    </location>
</feature>
<dbReference type="PANTHER" id="PTHR13947:SF37">
    <property type="entry name" value="LD18367P"/>
    <property type="match status" value="1"/>
</dbReference>
<evidence type="ECO:0000259" key="2">
    <source>
        <dbReference type="PROSITE" id="PS51186"/>
    </source>
</evidence>
<proteinExistence type="predicted"/>
<dbReference type="GO" id="GO:0008080">
    <property type="term" value="F:N-acetyltransferase activity"/>
    <property type="evidence" value="ECO:0007669"/>
    <property type="project" value="InterPro"/>
</dbReference>
<dbReference type="InterPro" id="IPR016181">
    <property type="entry name" value="Acyl_CoA_acyltransferase"/>
</dbReference>
<comment type="caution">
    <text evidence="3">The sequence shown here is derived from an EMBL/GenBank/DDBJ whole genome shotgun (WGS) entry which is preliminary data.</text>
</comment>